<keyword evidence="1" id="KW-1133">Transmembrane helix</keyword>
<dbReference type="KEGG" id="tpv:TP04_0591"/>
<keyword evidence="1" id="KW-0472">Membrane</keyword>
<gene>
    <name evidence="2" type="ordered locus">TP04_0591</name>
</gene>
<dbReference type="EMBL" id="AAGK01000004">
    <property type="protein sequence ID" value="EAN31943.1"/>
    <property type="molecule type" value="Genomic_DNA"/>
</dbReference>
<proteinExistence type="predicted"/>
<keyword evidence="1" id="KW-0812">Transmembrane</keyword>
<dbReference type="Proteomes" id="UP000001949">
    <property type="component" value="Unassembled WGS sequence"/>
</dbReference>
<dbReference type="GeneID" id="3501358"/>
<reference evidence="2 3" key="1">
    <citation type="journal article" date="2005" name="Science">
        <title>Genome sequence of Theileria parva, a bovine pathogen that transforms lymphocytes.</title>
        <authorList>
            <person name="Gardner M.J."/>
            <person name="Bishop R."/>
            <person name="Shah T."/>
            <person name="de Villiers E.P."/>
            <person name="Carlton J.M."/>
            <person name="Hall N."/>
            <person name="Ren Q."/>
            <person name="Paulsen I.T."/>
            <person name="Pain A."/>
            <person name="Berriman M."/>
            <person name="Wilson R.J.M."/>
            <person name="Sato S."/>
            <person name="Ralph S.A."/>
            <person name="Mann D.J."/>
            <person name="Xiong Z."/>
            <person name="Shallom S.J."/>
            <person name="Weidman J."/>
            <person name="Jiang L."/>
            <person name="Lynn J."/>
            <person name="Weaver B."/>
            <person name="Shoaibi A."/>
            <person name="Domingo A.R."/>
            <person name="Wasawo D."/>
            <person name="Crabtree J."/>
            <person name="Wortman J.R."/>
            <person name="Haas B."/>
            <person name="Angiuoli S.V."/>
            <person name="Creasy T.H."/>
            <person name="Lu C."/>
            <person name="Suh B."/>
            <person name="Silva J.C."/>
            <person name="Utterback T.R."/>
            <person name="Feldblyum T.V."/>
            <person name="Pertea M."/>
            <person name="Allen J."/>
            <person name="Nierman W.C."/>
            <person name="Taracha E.L.N."/>
            <person name="Salzberg S.L."/>
            <person name="White O.R."/>
            <person name="Fitzhugh H.A."/>
            <person name="Morzaria S."/>
            <person name="Venter J.C."/>
            <person name="Fraser C.M."/>
            <person name="Nene V."/>
        </authorList>
    </citation>
    <scope>NUCLEOTIDE SEQUENCE [LARGE SCALE GENOMIC DNA]</scope>
    <source>
        <strain evidence="2 3">Muguga</strain>
    </source>
</reference>
<evidence type="ECO:0000313" key="3">
    <source>
        <dbReference type="Proteomes" id="UP000001949"/>
    </source>
</evidence>
<dbReference type="AlphaFoldDB" id="Q4N1Y6"/>
<feature type="transmembrane region" description="Helical" evidence="1">
    <location>
        <begin position="241"/>
        <end position="259"/>
    </location>
</feature>
<dbReference type="InParanoid" id="Q4N1Y6"/>
<sequence>MWAKADPLHTMAKRARRAAHYYDLKHVTLEGDSSIETPRICFKNPFIPTDTYMKKLNSGPINISKMYNPVQHEYNKCKNYMLPEHQFSSFKSSFYLLNNVCECPTSSIRIYIIPWSPYLCAYSSIQNPDFPDKSQLTPRYTIELPRYYIFHHILELVGLPMLHNCEPPTKVSGGSVCDPHITGYTKFDISNLTNIEITNWDTLLFRSKIDRAVTNVLKSFIISLLMRFITFASLIGSRMCIYVRCISFLSCLFLFTSKVKVRF</sequence>
<protein>
    <submittedName>
        <fullName evidence="2">Uncharacterized protein</fullName>
    </submittedName>
</protein>
<name>Q4N1Y6_THEPA</name>
<dbReference type="VEuPathDB" id="PiroplasmaDB:TpMuguga_04g00591"/>
<keyword evidence="3" id="KW-1185">Reference proteome</keyword>
<organism evidence="2 3">
    <name type="scientific">Theileria parva</name>
    <name type="common">East coast fever infection agent</name>
    <dbReference type="NCBI Taxonomy" id="5875"/>
    <lineage>
        <taxon>Eukaryota</taxon>
        <taxon>Sar</taxon>
        <taxon>Alveolata</taxon>
        <taxon>Apicomplexa</taxon>
        <taxon>Aconoidasida</taxon>
        <taxon>Piroplasmida</taxon>
        <taxon>Theileriidae</taxon>
        <taxon>Theileria</taxon>
    </lineage>
</organism>
<evidence type="ECO:0000313" key="2">
    <source>
        <dbReference type="EMBL" id="EAN31943.1"/>
    </source>
</evidence>
<comment type="caution">
    <text evidence="2">The sequence shown here is derived from an EMBL/GenBank/DDBJ whole genome shotgun (WGS) entry which is preliminary data.</text>
</comment>
<accession>Q4N1Y6</accession>
<evidence type="ECO:0000256" key="1">
    <source>
        <dbReference type="SAM" id="Phobius"/>
    </source>
</evidence>
<dbReference type="RefSeq" id="XP_764226.1">
    <property type="nucleotide sequence ID" value="XM_759133.1"/>
</dbReference>